<evidence type="ECO:0000313" key="2">
    <source>
        <dbReference type="Proteomes" id="UP000789570"/>
    </source>
</evidence>
<dbReference type="Proteomes" id="UP000789570">
    <property type="component" value="Unassembled WGS sequence"/>
</dbReference>
<protein>
    <submittedName>
        <fullName evidence="1">6911_t:CDS:1</fullName>
    </submittedName>
</protein>
<dbReference type="InterPro" id="IPR052980">
    <property type="entry name" value="Crinkler_effector"/>
</dbReference>
<dbReference type="AlphaFoldDB" id="A0A9N9I8E3"/>
<dbReference type="PANTHER" id="PTHR33129:SF1">
    <property type="entry name" value="ATP-BINDING PROTEIN"/>
    <property type="match status" value="1"/>
</dbReference>
<dbReference type="OrthoDB" id="19861at2759"/>
<name>A0A9N9I8E3_9GLOM</name>
<sequence>ATVIFDRQIDKKYIIFTDENIYIKFYDDMVESFLNNPITWYLVNTKPPPYVHAITILTCFPNKTYYKEFHKMLKSTIRYMPIWSGIPRFVLEKAGDSSQDLLLEQAIVSISLEKCLQNVGELDSKEDTSHQILHITTSDYIHTTIQFATTYIAEKRPIAKNFPSFDSLIPSVGLFQITIALNHNIKMVALKEYDKVIENGKIAENIPLWIQNLQQYVMEINIL</sequence>
<evidence type="ECO:0000313" key="1">
    <source>
        <dbReference type="EMBL" id="CAG8726120.1"/>
    </source>
</evidence>
<keyword evidence="2" id="KW-1185">Reference proteome</keyword>
<dbReference type="PANTHER" id="PTHR33129">
    <property type="entry name" value="PROTEIN KINASE DOMAIN-CONTAINING PROTEIN-RELATED"/>
    <property type="match status" value="1"/>
</dbReference>
<dbReference type="EMBL" id="CAJVPQ010011200">
    <property type="protein sequence ID" value="CAG8726120.1"/>
    <property type="molecule type" value="Genomic_DNA"/>
</dbReference>
<reference evidence="1" key="1">
    <citation type="submission" date="2021-06" db="EMBL/GenBank/DDBJ databases">
        <authorList>
            <person name="Kallberg Y."/>
            <person name="Tangrot J."/>
            <person name="Rosling A."/>
        </authorList>
    </citation>
    <scope>NUCLEOTIDE SEQUENCE</scope>
    <source>
        <strain evidence="1">UK204</strain>
    </source>
</reference>
<feature type="non-terminal residue" evidence="1">
    <location>
        <position position="223"/>
    </location>
</feature>
<proteinExistence type="predicted"/>
<organism evidence="1 2">
    <name type="scientific">Funneliformis caledonium</name>
    <dbReference type="NCBI Taxonomy" id="1117310"/>
    <lineage>
        <taxon>Eukaryota</taxon>
        <taxon>Fungi</taxon>
        <taxon>Fungi incertae sedis</taxon>
        <taxon>Mucoromycota</taxon>
        <taxon>Glomeromycotina</taxon>
        <taxon>Glomeromycetes</taxon>
        <taxon>Glomerales</taxon>
        <taxon>Glomeraceae</taxon>
        <taxon>Funneliformis</taxon>
    </lineage>
</organism>
<comment type="caution">
    <text evidence="1">The sequence shown here is derived from an EMBL/GenBank/DDBJ whole genome shotgun (WGS) entry which is preliminary data.</text>
</comment>
<gene>
    <name evidence="1" type="ORF">FCALED_LOCUS14675</name>
</gene>
<accession>A0A9N9I8E3</accession>